<proteinExistence type="predicted"/>
<evidence type="ECO:0008006" key="5">
    <source>
        <dbReference type="Google" id="ProtNLM"/>
    </source>
</evidence>
<gene>
    <name evidence="3" type="ORF">UTRI_10675</name>
</gene>
<organism evidence="3 4">
    <name type="scientific">Ustilago trichophora</name>
    <dbReference type="NCBI Taxonomy" id="86804"/>
    <lineage>
        <taxon>Eukaryota</taxon>
        <taxon>Fungi</taxon>
        <taxon>Dikarya</taxon>
        <taxon>Basidiomycota</taxon>
        <taxon>Ustilaginomycotina</taxon>
        <taxon>Ustilaginomycetes</taxon>
        <taxon>Ustilaginales</taxon>
        <taxon>Ustilaginaceae</taxon>
        <taxon>Ustilago</taxon>
    </lineage>
</organism>
<dbReference type="EMBL" id="OOIN01000016">
    <property type="protein sequence ID" value="SPO26930.1"/>
    <property type="molecule type" value="Genomic_DNA"/>
</dbReference>
<feature type="chain" id="PRO_5023070042" description="Effector family protein Eff1" evidence="2">
    <location>
        <begin position="24"/>
        <end position="377"/>
    </location>
</feature>
<dbReference type="AlphaFoldDB" id="A0A5C3E9S6"/>
<sequence>MCVPLLLLCSWLLLFQKIGFARALDNPPSKDFREYQLFPSNDHSSGSYHPWSLITSDFAAPAAAPSPPPPYTVQHPEIGARQASTESTDVARNEIASSSTSVLATTYPHPESRFPKSLQRLPWSRQGRSSSEKPSHLIKIMKFSTLDGERYGPFHVGSQVFEARKYPLDIPFFQHLYSDVNLIPANFEEFPVKGRRIQASRIFHPEPEILSAIQITLQNRLNAWGFTPKRVVQHSDLMELEYLWPPVDTISGENNLGMSRNRRGRLHSSYLGQIMPSHQQRMMHLRLKVGGQDRHILMTPLDYKDYTDLRANAIRSKLWLFSEGFIKAKPGETPMLAVLGGTFLPAEAIVAFRGFDQISPAFMRLSGLPNALTHAHR</sequence>
<feature type="region of interest" description="Disordered" evidence="1">
    <location>
        <begin position="106"/>
        <end position="134"/>
    </location>
</feature>
<accession>A0A5C3E9S6</accession>
<evidence type="ECO:0000313" key="4">
    <source>
        <dbReference type="Proteomes" id="UP000324022"/>
    </source>
</evidence>
<keyword evidence="2" id="KW-0732">Signal</keyword>
<dbReference type="OrthoDB" id="2556295at2759"/>
<reference evidence="3 4" key="1">
    <citation type="submission" date="2018-03" db="EMBL/GenBank/DDBJ databases">
        <authorList>
            <person name="Guldener U."/>
        </authorList>
    </citation>
    <scope>NUCLEOTIDE SEQUENCE [LARGE SCALE GENOMIC DNA]</scope>
    <source>
        <strain evidence="3 4">NBRC100155</strain>
    </source>
</reference>
<name>A0A5C3E9S6_9BASI</name>
<feature type="signal peptide" evidence="2">
    <location>
        <begin position="1"/>
        <end position="23"/>
    </location>
</feature>
<keyword evidence="4" id="KW-1185">Reference proteome</keyword>
<protein>
    <recommendedName>
        <fullName evidence="5">Effector family protein Eff1</fullName>
    </recommendedName>
</protein>
<dbReference type="Proteomes" id="UP000324022">
    <property type="component" value="Unassembled WGS sequence"/>
</dbReference>
<evidence type="ECO:0000256" key="2">
    <source>
        <dbReference type="SAM" id="SignalP"/>
    </source>
</evidence>
<evidence type="ECO:0000313" key="3">
    <source>
        <dbReference type="EMBL" id="SPO26930.1"/>
    </source>
</evidence>
<evidence type="ECO:0000256" key="1">
    <source>
        <dbReference type="SAM" id="MobiDB-lite"/>
    </source>
</evidence>